<gene>
    <name evidence="1" type="ORF">FB472_0948</name>
</gene>
<comment type="caution">
    <text evidence="1">The sequence shown here is derived from an EMBL/GenBank/DDBJ whole genome shotgun (WGS) entry which is preliminary data.</text>
</comment>
<sequence>MRQQMWASRCAPRVRAVPAREHRIDQEGAAPIGGIDAASAAIDWGESRLPRAELAFSVS</sequence>
<dbReference type="Proteomes" id="UP000316560">
    <property type="component" value="Unassembled WGS sequence"/>
</dbReference>
<keyword evidence="2" id="KW-1185">Reference proteome</keyword>
<organism evidence="1 2">
    <name type="scientific">Rhodoglobus vestalii</name>
    <dbReference type="NCBI Taxonomy" id="193384"/>
    <lineage>
        <taxon>Bacteria</taxon>
        <taxon>Bacillati</taxon>
        <taxon>Actinomycetota</taxon>
        <taxon>Actinomycetes</taxon>
        <taxon>Micrococcales</taxon>
        <taxon>Microbacteriaceae</taxon>
        <taxon>Rhodoglobus</taxon>
    </lineage>
</organism>
<proteinExistence type="predicted"/>
<accession>A0A8H2PUA3</accession>
<dbReference type="AlphaFoldDB" id="A0A8H2PUA3"/>
<evidence type="ECO:0000313" key="2">
    <source>
        <dbReference type="Proteomes" id="UP000316560"/>
    </source>
</evidence>
<dbReference type="EMBL" id="VFRA01000001">
    <property type="protein sequence ID" value="TQO19402.1"/>
    <property type="molecule type" value="Genomic_DNA"/>
</dbReference>
<reference evidence="1 2" key="1">
    <citation type="submission" date="2019-06" db="EMBL/GenBank/DDBJ databases">
        <title>Sequencing the genomes of 1000 actinobacteria strains.</title>
        <authorList>
            <person name="Klenk H.-P."/>
        </authorList>
    </citation>
    <scope>NUCLEOTIDE SEQUENCE [LARGE SCALE GENOMIC DNA]</scope>
    <source>
        <strain evidence="1 2">DSM 21947</strain>
    </source>
</reference>
<name>A0A8H2PUA3_9MICO</name>
<evidence type="ECO:0000313" key="1">
    <source>
        <dbReference type="EMBL" id="TQO19402.1"/>
    </source>
</evidence>
<protein>
    <submittedName>
        <fullName evidence="1">Uncharacterized protein</fullName>
    </submittedName>
</protein>